<name>A0A7A6YCD3_ECOLX</name>
<feature type="transmembrane region" description="Helical" evidence="7">
    <location>
        <begin position="145"/>
        <end position="167"/>
    </location>
</feature>
<dbReference type="PANTHER" id="PTHR42718:SF9">
    <property type="entry name" value="MAJOR FACILITATOR SUPERFAMILY MULTIDRUG TRANSPORTER MFSC"/>
    <property type="match status" value="1"/>
</dbReference>
<organism evidence="9">
    <name type="scientific">Escherichia coli</name>
    <dbReference type="NCBI Taxonomy" id="562"/>
    <lineage>
        <taxon>Bacteria</taxon>
        <taxon>Pseudomonadati</taxon>
        <taxon>Pseudomonadota</taxon>
        <taxon>Gammaproteobacteria</taxon>
        <taxon>Enterobacterales</taxon>
        <taxon>Enterobacteriaceae</taxon>
        <taxon>Escherichia</taxon>
    </lineage>
</organism>
<proteinExistence type="predicted"/>
<evidence type="ECO:0000256" key="5">
    <source>
        <dbReference type="ARBA" id="ARBA00022989"/>
    </source>
</evidence>
<keyword evidence="5 7" id="KW-1133">Transmembrane helix</keyword>
<dbReference type="PANTHER" id="PTHR42718">
    <property type="entry name" value="MAJOR FACILITATOR SUPERFAMILY MULTIDRUG TRANSPORTER MFSC"/>
    <property type="match status" value="1"/>
</dbReference>
<evidence type="ECO:0000256" key="2">
    <source>
        <dbReference type="ARBA" id="ARBA00022448"/>
    </source>
</evidence>
<dbReference type="InterPro" id="IPR011701">
    <property type="entry name" value="MFS"/>
</dbReference>
<feature type="transmembrane region" description="Helical" evidence="7">
    <location>
        <begin position="86"/>
        <end position="107"/>
    </location>
</feature>
<keyword evidence="2" id="KW-0813">Transport</keyword>
<evidence type="ECO:0000256" key="6">
    <source>
        <dbReference type="ARBA" id="ARBA00023136"/>
    </source>
</evidence>
<evidence type="ECO:0000256" key="7">
    <source>
        <dbReference type="SAM" id="Phobius"/>
    </source>
</evidence>
<accession>A0A7A6YCD3</accession>
<keyword evidence="6 7" id="KW-0472">Membrane</keyword>
<reference evidence="9" key="1">
    <citation type="journal article" date="2018" name="Genome Biol.">
        <title>SKESA: strategic k-mer extension for scrupulous assemblies.</title>
        <authorList>
            <person name="Souvorov A."/>
            <person name="Agarwala R."/>
            <person name="Lipman D.J."/>
        </authorList>
    </citation>
    <scope>NUCLEOTIDE SEQUENCE</scope>
    <source>
        <strain evidence="9">EC00591</strain>
    </source>
</reference>
<feature type="transmembrane region" description="Helical" evidence="7">
    <location>
        <begin position="173"/>
        <end position="191"/>
    </location>
</feature>
<feature type="non-terminal residue" evidence="9">
    <location>
        <position position="230"/>
    </location>
</feature>
<dbReference type="InterPro" id="IPR036259">
    <property type="entry name" value="MFS_trans_sf"/>
</dbReference>
<dbReference type="GO" id="GO:0022857">
    <property type="term" value="F:transmembrane transporter activity"/>
    <property type="evidence" value="ECO:0007669"/>
    <property type="project" value="InterPro"/>
</dbReference>
<feature type="transmembrane region" description="Helical" evidence="7">
    <location>
        <begin position="54"/>
        <end position="74"/>
    </location>
</feature>
<dbReference type="Pfam" id="PF07690">
    <property type="entry name" value="MFS_1"/>
    <property type="match status" value="1"/>
</dbReference>
<feature type="transmembrane region" description="Helical" evidence="7">
    <location>
        <begin position="113"/>
        <end position="133"/>
    </location>
</feature>
<keyword evidence="3" id="KW-1003">Cell membrane</keyword>
<evidence type="ECO:0000259" key="8">
    <source>
        <dbReference type="PROSITE" id="PS50850"/>
    </source>
</evidence>
<keyword evidence="4 7" id="KW-0812">Transmembrane</keyword>
<evidence type="ECO:0000313" key="9">
    <source>
        <dbReference type="EMBL" id="HAJ1108186.1"/>
    </source>
</evidence>
<dbReference type="AlphaFoldDB" id="A0A7A6YCD3"/>
<evidence type="ECO:0000256" key="4">
    <source>
        <dbReference type="ARBA" id="ARBA00022692"/>
    </source>
</evidence>
<dbReference type="InterPro" id="IPR020846">
    <property type="entry name" value="MFS_dom"/>
</dbReference>
<gene>
    <name evidence="9" type="ORF">HL607_01350</name>
</gene>
<dbReference type="SUPFAM" id="SSF103473">
    <property type="entry name" value="MFS general substrate transporter"/>
    <property type="match status" value="1"/>
</dbReference>
<dbReference type="GO" id="GO:0016020">
    <property type="term" value="C:membrane"/>
    <property type="evidence" value="ECO:0007669"/>
    <property type="project" value="UniProtKB-SubCell"/>
</dbReference>
<dbReference type="PRINTS" id="PR01036">
    <property type="entry name" value="TCRTETB"/>
</dbReference>
<comment type="subcellular location">
    <subcellularLocation>
        <location evidence="1">Membrane</location>
        <topology evidence="1">Multi-pass membrane protein</topology>
    </subcellularLocation>
</comment>
<evidence type="ECO:0000256" key="3">
    <source>
        <dbReference type="ARBA" id="ARBA00022475"/>
    </source>
</evidence>
<reference evidence="9" key="2">
    <citation type="submission" date="2019-09" db="EMBL/GenBank/DDBJ databases">
        <authorList>
            <consortium name="NCBI Pathogen Detection Project"/>
        </authorList>
    </citation>
    <scope>NUCLEOTIDE SEQUENCE</scope>
    <source>
        <strain evidence="9">EC00591</strain>
    </source>
</reference>
<dbReference type="PROSITE" id="PS50850">
    <property type="entry name" value="MFS"/>
    <property type="match status" value="1"/>
</dbReference>
<dbReference type="CDD" id="cd17321">
    <property type="entry name" value="MFS_MMR_MDR_like"/>
    <property type="match status" value="1"/>
</dbReference>
<dbReference type="EMBL" id="DABHAL010000002">
    <property type="protein sequence ID" value="HAJ1108186.1"/>
    <property type="molecule type" value="Genomic_DNA"/>
</dbReference>
<evidence type="ECO:0000256" key="1">
    <source>
        <dbReference type="ARBA" id="ARBA00004141"/>
    </source>
</evidence>
<sequence length="230" mass="24345">MPKVQADGLPLPQRYGAILTIVIGISMAVLDGAIANVALPTIATDLHATPASSIWVVNAYQIAIVISLLSFSFLGDMFGYRRIYKCGLVVFLLSSLFCALSDSLQMLTLARVIQGFGGAALMSVNTALIRLIYPQRFLGRGMGINSFIVAVSSAAGPTIAAAILSIASWKWLFLINVPLGIIALLLAMRFLPPNGSRASKPRFDLPSAVMNALTFGLLITALSGFAQGQS</sequence>
<dbReference type="Gene3D" id="1.20.1720.10">
    <property type="entry name" value="Multidrug resistance protein D"/>
    <property type="match status" value="1"/>
</dbReference>
<feature type="transmembrane region" description="Helical" evidence="7">
    <location>
        <begin position="15"/>
        <end position="34"/>
    </location>
</feature>
<feature type="transmembrane region" description="Helical" evidence="7">
    <location>
        <begin position="203"/>
        <end position="226"/>
    </location>
</feature>
<comment type="caution">
    <text evidence="9">The sequence shown here is derived from an EMBL/GenBank/DDBJ whole genome shotgun (WGS) entry which is preliminary data.</text>
</comment>
<protein>
    <submittedName>
        <fullName evidence="9">MFS transporter</fullName>
    </submittedName>
</protein>
<feature type="domain" description="Major facilitator superfamily (MFS) profile" evidence="8">
    <location>
        <begin position="17"/>
        <end position="230"/>
    </location>
</feature>
<dbReference type="FunFam" id="1.20.1720.10:FF:000011">
    <property type="entry name" value="Transporter, major facilitator family"/>
    <property type="match status" value="1"/>
</dbReference>